<evidence type="ECO:0000256" key="2">
    <source>
        <dbReference type="SAM" id="Phobius"/>
    </source>
</evidence>
<gene>
    <name evidence="3" type="ORF">DUNSADRAFT_4237</name>
</gene>
<proteinExistence type="predicted"/>
<dbReference type="EMBL" id="MU069612">
    <property type="protein sequence ID" value="KAF5837544.1"/>
    <property type="molecule type" value="Genomic_DNA"/>
</dbReference>
<feature type="compositionally biased region" description="Polar residues" evidence="1">
    <location>
        <begin position="398"/>
        <end position="409"/>
    </location>
</feature>
<feature type="compositionally biased region" description="Low complexity" evidence="1">
    <location>
        <begin position="421"/>
        <end position="449"/>
    </location>
</feature>
<feature type="region of interest" description="Disordered" evidence="1">
    <location>
        <begin position="388"/>
        <end position="519"/>
    </location>
</feature>
<evidence type="ECO:0000256" key="1">
    <source>
        <dbReference type="SAM" id="MobiDB-lite"/>
    </source>
</evidence>
<evidence type="ECO:0000313" key="3">
    <source>
        <dbReference type="EMBL" id="KAF5837544.1"/>
    </source>
</evidence>
<protein>
    <submittedName>
        <fullName evidence="3">Uncharacterized protein</fullName>
    </submittedName>
</protein>
<reference evidence="3" key="1">
    <citation type="submission" date="2017-08" db="EMBL/GenBank/DDBJ databases">
        <authorList>
            <person name="Polle J.E."/>
            <person name="Barry K."/>
            <person name="Cushman J."/>
            <person name="Schmutz J."/>
            <person name="Tran D."/>
            <person name="Hathwaick L.T."/>
            <person name="Yim W.C."/>
            <person name="Jenkins J."/>
            <person name="Mckie-Krisberg Z.M."/>
            <person name="Prochnik S."/>
            <person name="Lindquist E."/>
            <person name="Dockter R.B."/>
            <person name="Adam C."/>
            <person name="Molina H."/>
            <person name="Bunkerborg J."/>
            <person name="Jin E."/>
            <person name="Buchheim M."/>
            <person name="Magnuson J."/>
        </authorList>
    </citation>
    <scope>NUCLEOTIDE SEQUENCE</scope>
    <source>
        <strain evidence="3">CCAP 19/18</strain>
    </source>
</reference>
<comment type="caution">
    <text evidence="3">The sequence shown here is derived from an EMBL/GenBank/DDBJ whole genome shotgun (WGS) entry which is preliminary data.</text>
</comment>
<keyword evidence="4" id="KW-1185">Reference proteome</keyword>
<sequence>MTDVSIRTIRWMVVRSSVPITNLSDMAYGYTLKALKYANTGMDSLVSDTPRLIRETLGSAAQQSGVASQKDEMGKPVMPEATDVAREANEALHRVFHKEEGIEADVQGTLLVEARLLVWHAWLLVGLQITAVRSILQVMEGMFTWVSQAWLQLLLGASVLTAMACIAPLAGGAAVVAWSSHFILTQILSLRTYEEAARSYWAPPLHSALLGLQEWLSPYLEVPLQEEQGVKEREQPPAGPAGATQGEEEEESFIRAAGATAWHAAEMGMDGVKGMADTARASLGAGLAALEQGARRLVPAEKQKAEEGIPAEGTKADLLTAASSAEEAWQRASSLAAAAAWTVLDAGRMLVIATAQRFMLPLPMWLLSPSSSAQQLSQTPSIEEFNLSAGKGPAATQEGRSSGAQSEVDQQQKPPPPPSPEQQQQQQKQQQQKQQLEGTPQQQKQGPLQPKEHQGQDQNKQPRRHINQGKSRSLESEQPEQKAQMAGEGGKSQEGFSGLLGSAREGAKSVAKATVGGRE</sequence>
<organism evidence="3 4">
    <name type="scientific">Dunaliella salina</name>
    <name type="common">Green alga</name>
    <name type="synonym">Protococcus salinus</name>
    <dbReference type="NCBI Taxonomy" id="3046"/>
    <lineage>
        <taxon>Eukaryota</taxon>
        <taxon>Viridiplantae</taxon>
        <taxon>Chlorophyta</taxon>
        <taxon>core chlorophytes</taxon>
        <taxon>Chlorophyceae</taxon>
        <taxon>CS clade</taxon>
        <taxon>Chlamydomonadales</taxon>
        <taxon>Dunaliellaceae</taxon>
        <taxon>Dunaliella</taxon>
    </lineage>
</organism>
<keyword evidence="2" id="KW-1133">Transmembrane helix</keyword>
<feature type="transmembrane region" description="Helical" evidence="2">
    <location>
        <begin position="156"/>
        <end position="178"/>
    </location>
</feature>
<evidence type="ECO:0000313" key="4">
    <source>
        <dbReference type="Proteomes" id="UP000815325"/>
    </source>
</evidence>
<accession>A0ABQ7GSF3</accession>
<keyword evidence="2" id="KW-0812">Transmembrane</keyword>
<name>A0ABQ7GSF3_DUNSA</name>
<dbReference type="Proteomes" id="UP000815325">
    <property type="component" value="Unassembled WGS sequence"/>
</dbReference>
<keyword evidence="2" id="KW-0472">Membrane</keyword>
<feature type="region of interest" description="Disordered" evidence="1">
    <location>
        <begin position="228"/>
        <end position="252"/>
    </location>
</feature>